<dbReference type="PROSITE" id="PS50005">
    <property type="entry name" value="TPR"/>
    <property type="match status" value="2"/>
</dbReference>
<dbReference type="InterPro" id="IPR011990">
    <property type="entry name" value="TPR-like_helical_dom_sf"/>
</dbReference>
<organism evidence="2 3">
    <name type="scientific">Pleionea litopenaei</name>
    <dbReference type="NCBI Taxonomy" id="3070815"/>
    <lineage>
        <taxon>Bacteria</taxon>
        <taxon>Pseudomonadati</taxon>
        <taxon>Pseudomonadota</taxon>
        <taxon>Gammaproteobacteria</taxon>
        <taxon>Oceanospirillales</taxon>
        <taxon>Pleioneaceae</taxon>
        <taxon>Pleionea</taxon>
    </lineage>
</organism>
<feature type="repeat" description="TPR" evidence="1">
    <location>
        <begin position="94"/>
        <end position="127"/>
    </location>
</feature>
<feature type="repeat" description="TPR" evidence="1">
    <location>
        <begin position="168"/>
        <end position="201"/>
    </location>
</feature>
<dbReference type="GO" id="GO:0000127">
    <property type="term" value="C:transcription factor TFIIIC complex"/>
    <property type="evidence" value="ECO:0007669"/>
    <property type="project" value="TreeGrafter"/>
</dbReference>
<name>A0AA51RS78_9GAMM</name>
<dbReference type="InterPro" id="IPR019734">
    <property type="entry name" value="TPR_rpt"/>
</dbReference>
<dbReference type="KEGG" id="plei:Q9312_15495"/>
<dbReference type="PANTHER" id="PTHR23082">
    <property type="entry name" value="TRANSCRIPTION INITIATION FACTOR IIIC TFIIIC , POLYPEPTIDE 3-RELATED"/>
    <property type="match status" value="1"/>
</dbReference>
<dbReference type="SUPFAM" id="SSF81901">
    <property type="entry name" value="HCP-like"/>
    <property type="match status" value="1"/>
</dbReference>
<gene>
    <name evidence="2" type="ORF">Q9312_15495</name>
</gene>
<reference evidence="2 3" key="1">
    <citation type="submission" date="2023-08" db="EMBL/GenBank/DDBJ databases">
        <title>Pleionea litopenaei sp. nov., isolated from stomach of juvenile Litopenaeus vannamei.</title>
        <authorList>
            <person name="Rho A.M."/>
            <person name="Hwang C.Y."/>
        </authorList>
    </citation>
    <scope>NUCLEOTIDE SEQUENCE [LARGE SCALE GENOMIC DNA]</scope>
    <source>
        <strain evidence="2 3">HL-JVS1</strain>
    </source>
</reference>
<accession>A0AA51RS78</accession>
<dbReference type="PANTHER" id="PTHR23082:SF0">
    <property type="entry name" value="GENERAL TRANSCRIPTION FACTOR 3C POLYPEPTIDE 3"/>
    <property type="match status" value="1"/>
</dbReference>
<dbReference type="Gene3D" id="1.25.40.10">
    <property type="entry name" value="Tetratricopeptide repeat domain"/>
    <property type="match status" value="2"/>
</dbReference>
<dbReference type="Pfam" id="PF13432">
    <property type="entry name" value="TPR_16"/>
    <property type="match status" value="1"/>
</dbReference>
<dbReference type="SUPFAM" id="SSF48452">
    <property type="entry name" value="TPR-like"/>
    <property type="match status" value="1"/>
</dbReference>
<evidence type="ECO:0000256" key="1">
    <source>
        <dbReference type="PROSITE-ProRule" id="PRU00339"/>
    </source>
</evidence>
<dbReference type="InterPro" id="IPR039340">
    <property type="entry name" value="Tfc4/TFIIIC-102/Sfc4"/>
</dbReference>
<evidence type="ECO:0000313" key="3">
    <source>
        <dbReference type="Proteomes" id="UP001239782"/>
    </source>
</evidence>
<protein>
    <submittedName>
        <fullName evidence="2">Tetratricopeptide repeat protein</fullName>
    </submittedName>
</protein>
<dbReference type="AlphaFoldDB" id="A0AA51RS78"/>
<dbReference type="SMART" id="SM00028">
    <property type="entry name" value="TPR"/>
    <property type="match status" value="5"/>
</dbReference>
<keyword evidence="3" id="KW-1185">Reference proteome</keyword>
<evidence type="ECO:0000313" key="2">
    <source>
        <dbReference type="EMBL" id="WMS86625.1"/>
    </source>
</evidence>
<keyword evidence="1" id="KW-0802">TPR repeat</keyword>
<dbReference type="EMBL" id="CP133548">
    <property type="protein sequence ID" value="WMS86625.1"/>
    <property type="molecule type" value="Genomic_DNA"/>
</dbReference>
<dbReference type="RefSeq" id="WP_309201770.1">
    <property type="nucleotide sequence ID" value="NZ_CP133548.1"/>
</dbReference>
<dbReference type="GO" id="GO:0006383">
    <property type="term" value="P:transcription by RNA polymerase III"/>
    <property type="evidence" value="ECO:0007669"/>
    <property type="project" value="InterPro"/>
</dbReference>
<proteinExistence type="predicted"/>
<sequence>MLSKLNSLLLRFLMLAIITVSLPSILTALKVTVNGGEAHAEEKKKRRYPALRARVFSQLERAQSLADKGEVTEGLQVLKDLERRIDQLNSYEKAMVYNFMAYIHYGEEQVNQAVLSFKKVLEQDPIPESLEQSTLYSLAQLQMHQEKYDAAIDYIRRWSKLSSDGKSAQSESLLANAYYAKKDYKKALGHINESIRLDKEAGKVSSENLLILKRAVHYELKQPEQITLVTEDLVRHYSKPKYWVELANMYGETGQNKKQMAVMEAAHQQGFVTAESDLKNLAQLYYLNGAPFKAGQVMKQAIESGAMSSSLKNLEFLAQAWMVAKEFDRAVPVLEKAAVSSSSGDPYARLAEIYVNTENWTKAIEMGQKALEKGQLTDINTVYMALGMAHFNLQQFDLSTQKFQIAARNDKFAKMANQWISYVSKEKEKRQRLLVELGQEIDQL</sequence>
<dbReference type="Proteomes" id="UP001239782">
    <property type="component" value="Chromosome"/>
</dbReference>